<name>A0AAV4CDH0_9GAST</name>
<dbReference type="AlphaFoldDB" id="A0AAV4CDH0"/>
<evidence type="ECO:0000313" key="3">
    <source>
        <dbReference type="Proteomes" id="UP000735302"/>
    </source>
</evidence>
<evidence type="ECO:0000256" key="1">
    <source>
        <dbReference type="SAM" id="MobiDB-lite"/>
    </source>
</evidence>
<accession>A0AAV4CDH0</accession>
<protein>
    <submittedName>
        <fullName evidence="2">Uncharacterized protein</fullName>
    </submittedName>
</protein>
<feature type="region of interest" description="Disordered" evidence="1">
    <location>
        <begin position="35"/>
        <end position="71"/>
    </location>
</feature>
<reference evidence="2 3" key="1">
    <citation type="journal article" date="2021" name="Elife">
        <title>Chloroplast acquisition without the gene transfer in kleptoplastic sea slugs, Plakobranchus ocellatus.</title>
        <authorList>
            <person name="Maeda T."/>
            <person name="Takahashi S."/>
            <person name="Yoshida T."/>
            <person name="Shimamura S."/>
            <person name="Takaki Y."/>
            <person name="Nagai Y."/>
            <person name="Toyoda A."/>
            <person name="Suzuki Y."/>
            <person name="Arimoto A."/>
            <person name="Ishii H."/>
            <person name="Satoh N."/>
            <person name="Nishiyama T."/>
            <person name="Hasebe M."/>
            <person name="Maruyama T."/>
            <person name="Minagawa J."/>
            <person name="Obokata J."/>
            <person name="Shigenobu S."/>
        </authorList>
    </citation>
    <scope>NUCLEOTIDE SEQUENCE [LARGE SCALE GENOMIC DNA]</scope>
</reference>
<feature type="compositionally biased region" description="Polar residues" evidence="1">
    <location>
        <begin position="35"/>
        <end position="49"/>
    </location>
</feature>
<dbReference type="EMBL" id="BLXT01006160">
    <property type="protein sequence ID" value="GFO29377.1"/>
    <property type="molecule type" value="Genomic_DNA"/>
</dbReference>
<gene>
    <name evidence="2" type="ORF">PoB_005588200</name>
</gene>
<comment type="caution">
    <text evidence="2">The sequence shown here is derived from an EMBL/GenBank/DDBJ whole genome shotgun (WGS) entry which is preliminary data.</text>
</comment>
<keyword evidence="3" id="KW-1185">Reference proteome</keyword>
<organism evidence="2 3">
    <name type="scientific">Plakobranchus ocellatus</name>
    <dbReference type="NCBI Taxonomy" id="259542"/>
    <lineage>
        <taxon>Eukaryota</taxon>
        <taxon>Metazoa</taxon>
        <taxon>Spiralia</taxon>
        <taxon>Lophotrochozoa</taxon>
        <taxon>Mollusca</taxon>
        <taxon>Gastropoda</taxon>
        <taxon>Heterobranchia</taxon>
        <taxon>Euthyneura</taxon>
        <taxon>Panpulmonata</taxon>
        <taxon>Sacoglossa</taxon>
        <taxon>Placobranchoidea</taxon>
        <taxon>Plakobranchidae</taxon>
        <taxon>Plakobranchus</taxon>
    </lineage>
</organism>
<sequence>MFDCEARGGLPTSTLPVEVITCTWKETEEYLLAITPTSSDSDNGNSPSKTDGVANRIQAVSDETPAHDVTDRVLLPVQYGNTSAQDTDDNVTNQPITAEILDILTGPSSPTATPSV</sequence>
<dbReference type="Proteomes" id="UP000735302">
    <property type="component" value="Unassembled WGS sequence"/>
</dbReference>
<evidence type="ECO:0000313" key="2">
    <source>
        <dbReference type="EMBL" id="GFO29377.1"/>
    </source>
</evidence>
<proteinExistence type="predicted"/>